<keyword evidence="2" id="KW-0472">Membrane</keyword>
<dbReference type="Proteomes" id="UP000261812">
    <property type="component" value="Chromosome"/>
</dbReference>
<keyword evidence="2" id="KW-1133">Transmembrane helix</keyword>
<evidence type="ECO:0000256" key="1">
    <source>
        <dbReference type="PROSITE-ProRule" id="PRU00339"/>
    </source>
</evidence>
<dbReference type="InterPro" id="IPR019734">
    <property type="entry name" value="TPR_rpt"/>
</dbReference>
<dbReference type="Gene3D" id="1.25.40.10">
    <property type="entry name" value="Tetratricopeptide repeat domain"/>
    <property type="match status" value="1"/>
</dbReference>
<dbReference type="EMBL" id="CP032152">
    <property type="protein sequence ID" value="AXY67426.1"/>
    <property type="molecule type" value="Genomic_DNA"/>
</dbReference>
<dbReference type="SUPFAM" id="SSF48452">
    <property type="entry name" value="TPR-like"/>
    <property type="match status" value="1"/>
</dbReference>
<feature type="repeat" description="TPR" evidence="1">
    <location>
        <begin position="217"/>
        <end position="250"/>
    </location>
</feature>
<dbReference type="NCBIfam" id="NF041522">
    <property type="entry name" value="TPR_sll0314"/>
    <property type="match status" value="1"/>
</dbReference>
<dbReference type="SMART" id="SM00028">
    <property type="entry name" value="TPR"/>
    <property type="match status" value="2"/>
</dbReference>
<sequence length="303" mass="33627">MQTPEVTTVQTRQWRLWQRFALYLSGAIAPWVLSTAALAGDPFRSGSQARPISDQTEAVFVALFRDGNYVKGKELLPAALERDRREPLTLTLAAAIAYLNEDWAGYKRYAEETLRAAQALTSRDPLRGNLYQAVGHFLMAGYEISNAGSGPVAGAPAALLRVQRVLDHVGRAEAVNPRDPELNLVRGFMEWGIASNVGFVSMDRAIQTLQTYAAPNYLSYRGLALAYRDRQQWPQALSAIDQALAVAPNNPELLYLKAQILAASGNRSQAQQYFQQALAKQNQLPRGIREEIQQFSRRLLPQG</sequence>
<protein>
    <submittedName>
        <fullName evidence="3">Tetratricopeptide repeat protein</fullName>
    </submittedName>
</protein>
<keyword evidence="2" id="KW-0812">Transmembrane</keyword>
<proteinExistence type="predicted"/>
<keyword evidence="1" id="KW-0802">TPR repeat</keyword>
<accession>A0A3B7MJS5</accession>
<reference evidence="4" key="1">
    <citation type="submission" date="2018-09" db="EMBL/GenBank/DDBJ databases">
        <title>Complete genome sequence of thermophilic cyanobacteria strain Thermosynechococcus elongatus PKUAC-SCTE542.</title>
        <authorList>
            <person name="Liang Y."/>
            <person name="Tang J."/>
            <person name="Daroch M."/>
        </authorList>
    </citation>
    <scope>NUCLEOTIDE SEQUENCE [LARGE SCALE GENOMIC DNA]</scope>
    <source>
        <strain evidence="4">E542</strain>
    </source>
</reference>
<gene>
    <name evidence="3" type="ORF">D3A95_02505</name>
</gene>
<name>A0A3B7MJS5_9CYAN</name>
<evidence type="ECO:0000313" key="3">
    <source>
        <dbReference type="EMBL" id="AXY67426.1"/>
    </source>
</evidence>
<organism evidence="3 4">
    <name type="scientific">Thermosynechococcus sichuanensis E542</name>
    <dbReference type="NCBI Taxonomy" id="2016101"/>
    <lineage>
        <taxon>Bacteria</taxon>
        <taxon>Bacillati</taxon>
        <taxon>Cyanobacteriota</taxon>
        <taxon>Cyanophyceae</taxon>
        <taxon>Acaryochloridales</taxon>
        <taxon>Thermosynechococcaceae</taxon>
        <taxon>Thermosynechococcus</taxon>
        <taxon>Thermosynechococcus sichuanensis</taxon>
    </lineage>
</organism>
<dbReference type="Pfam" id="PF14559">
    <property type="entry name" value="TPR_19"/>
    <property type="match status" value="1"/>
</dbReference>
<dbReference type="InterPro" id="IPR048173">
    <property type="entry name" value="Sll0314-like"/>
</dbReference>
<dbReference type="KEGG" id="tsq:D3A95_02505"/>
<dbReference type="PROSITE" id="PS50005">
    <property type="entry name" value="TPR"/>
    <property type="match status" value="1"/>
</dbReference>
<keyword evidence="4" id="KW-1185">Reference proteome</keyword>
<feature type="transmembrane region" description="Helical" evidence="2">
    <location>
        <begin position="20"/>
        <end position="40"/>
    </location>
</feature>
<evidence type="ECO:0000256" key="2">
    <source>
        <dbReference type="SAM" id="Phobius"/>
    </source>
</evidence>
<dbReference type="AlphaFoldDB" id="A0A3B7MJS5"/>
<evidence type="ECO:0000313" key="4">
    <source>
        <dbReference type="Proteomes" id="UP000261812"/>
    </source>
</evidence>
<dbReference type="InterPro" id="IPR011990">
    <property type="entry name" value="TPR-like_helical_dom_sf"/>
</dbReference>